<sequence>MNIKAICTAMLATLFVGMAATILRLTWKASKESTARQQRNDARSVSALQAKAAQAATDSCNSETQLEEAFNHGTF</sequence>
<reference evidence="1" key="1">
    <citation type="submission" date="2013-04" db="EMBL/GenBank/DDBJ databases">
        <title>The genome sequencing project of 58 acetic acid bacteria.</title>
        <authorList>
            <person name="Okamoto-Kainuma A."/>
            <person name="Ishikawa M."/>
            <person name="Umino S."/>
            <person name="Koizumi Y."/>
            <person name="Shiwa Y."/>
            <person name="Yoshikawa H."/>
            <person name="Matsutani M."/>
            <person name="Matsushita K."/>
        </authorList>
    </citation>
    <scope>NUCLEOTIDE SEQUENCE</scope>
    <source>
        <strain evidence="1">DSM 15669</strain>
    </source>
</reference>
<organism evidence="1 2">
    <name type="scientific">Saccharibacter floricola DSM 15669</name>
    <dbReference type="NCBI Taxonomy" id="1123227"/>
    <lineage>
        <taxon>Bacteria</taxon>
        <taxon>Pseudomonadati</taxon>
        <taxon>Pseudomonadota</taxon>
        <taxon>Alphaproteobacteria</taxon>
        <taxon>Acetobacterales</taxon>
        <taxon>Acetobacteraceae</taxon>
        <taxon>Saccharibacter</taxon>
    </lineage>
</organism>
<evidence type="ECO:0000313" key="2">
    <source>
        <dbReference type="Proteomes" id="UP001062901"/>
    </source>
</evidence>
<dbReference type="EMBL" id="BAQD01000147">
    <property type="protein sequence ID" value="GBQ08926.1"/>
    <property type="molecule type" value="Genomic_DNA"/>
</dbReference>
<dbReference type="RefSeq" id="WP_018980444.1">
    <property type="nucleotide sequence ID" value="NZ_BAQD01000147.1"/>
</dbReference>
<evidence type="ECO:0000313" key="1">
    <source>
        <dbReference type="EMBL" id="GBQ08926.1"/>
    </source>
</evidence>
<accession>A0ABQ0P191</accession>
<protein>
    <submittedName>
        <fullName evidence="1">Uncharacterized protein</fullName>
    </submittedName>
</protein>
<name>A0ABQ0P191_9PROT</name>
<gene>
    <name evidence="1" type="ORF">AA15669_1967</name>
</gene>
<comment type="caution">
    <text evidence="1">The sequence shown here is derived from an EMBL/GenBank/DDBJ whole genome shotgun (WGS) entry which is preliminary data.</text>
</comment>
<dbReference type="Proteomes" id="UP001062901">
    <property type="component" value="Unassembled WGS sequence"/>
</dbReference>
<proteinExistence type="predicted"/>
<keyword evidence="2" id="KW-1185">Reference proteome</keyword>